<dbReference type="InterPro" id="IPR017896">
    <property type="entry name" value="4Fe4S_Fe-S-bd"/>
</dbReference>
<dbReference type="Proteomes" id="UP000297149">
    <property type="component" value="Chromosome"/>
</dbReference>
<gene>
    <name evidence="5" type="ORF">E7747_11865</name>
</gene>
<evidence type="ECO:0000313" key="5">
    <source>
        <dbReference type="EMBL" id="QCD42919.1"/>
    </source>
</evidence>
<evidence type="ECO:0000256" key="1">
    <source>
        <dbReference type="ARBA" id="ARBA00022723"/>
    </source>
</evidence>
<organism evidence="5 6">
    <name type="scientific">Duncaniella dubosii</name>
    <dbReference type="NCBI Taxonomy" id="2518971"/>
    <lineage>
        <taxon>Bacteria</taxon>
        <taxon>Pseudomonadati</taxon>
        <taxon>Bacteroidota</taxon>
        <taxon>Bacteroidia</taxon>
        <taxon>Bacteroidales</taxon>
        <taxon>Muribaculaceae</taxon>
        <taxon>Duncaniella</taxon>
    </lineage>
</organism>
<dbReference type="EMBL" id="CP039396">
    <property type="protein sequence ID" value="QCD42919.1"/>
    <property type="molecule type" value="Genomic_DNA"/>
</dbReference>
<keyword evidence="1" id="KW-0479">Metal-binding</keyword>
<evidence type="ECO:0000313" key="6">
    <source>
        <dbReference type="Proteomes" id="UP000297149"/>
    </source>
</evidence>
<dbReference type="PROSITE" id="PS00198">
    <property type="entry name" value="4FE4S_FER_1"/>
    <property type="match status" value="1"/>
</dbReference>
<name>A0A4P7W4E3_9BACT</name>
<dbReference type="Pfam" id="PF13187">
    <property type="entry name" value="Fer4_9"/>
    <property type="match status" value="1"/>
</dbReference>
<dbReference type="KEGG" id="ddb:E7747_11865"/>
<evidence type="ECO:0000256" key="3">
    <source>
        <dbReference type="ARBA" id="ARBA00023014"/>
    </source>
</evidence>
<keyword evidence="6" id="KW-1185">Reference proteome</keyword>
<evidence type="ECO:0000259" key="4">
    <source>
        <dbReference type="PROSITE" id="PS51379"/>
    </source>
</evidence>
<proteinExistence type="predicted"/>
<dbReference type="AlphaFoldDB" id="A0A4P7W4E3"/>
<reference evidence="6" key="1">
    <citation type="submission" date="2019-02" db="EMBL/GenBank/DDBJ databases">
        <title>Isolation and identification of novel species under the genus Muribaculum.</title>
        <authorList>
            <person name="Miyake S."/>
            <person name="Ding Y."/>
            <person name="Low A."/>
            <person name="Soh M."/>
            <person name="Seedorf H."/>
        </authorList>
    </citation>
    <scope>NUCLEOTIDE SEQUENCE [LARGE SCALE GENOMIC DNA]</scope>
    <source>
        <strain evidence="6">H5</strain>
    </source>
</reference>
<dbReference type="GO" id="GO:0046872">
    <property type="term" value="F:metal ion binding"/>
    <property type="evidence" value="ECO:0007669"/>
    <property type="project" value="UniProtKB-KW"/>
</dbReference>
<feature type="domain" description="4Fe-4S ferredoxin-type" evidence="4">
    <location>
        <begin position="108"/>
        <end position="136"/>
    </location>
</feature>
<dbReference type="SUPFAM" id="SSF46548">
    <property type="entry name" value="alpha-helical ferredoxin"/>
    <property type="match status" value="1"/>
</dbReference>
<protein>
    <recommendedName>
        <fullName evidence="4">4Fe-4S ferredoxin-type domain-containing protein</fullName>
    </recommendedName>
</protein>
<keyword evidence="3" id="KW-0411">Iron-sulfur</keyword>
<dbReference type="PROSITE" id="PS51257">
    <property type="entry name" value="PROKAR_LIPOPROTEIN"/>
    <property type="match status" value="1"/>
</dbReference>
<keyword evidence="2" id="KW-0408">Iron</keyword>
<sequence length="155" mass="17091">MQNMTRRQWLFRVGGAVVVPSLLSSCRPGISSNVDEVGERLSQAYVPLKPNDCVACDNCMPCPYGIDIPSNLIFSDRAIQDGYMPGALDGEDFAVKGKRFLELYEDRILNKAQTQRCIGCGECLGTCPVGIDIPDQMSKITALTDVLRDLRCQQL</sequence>
<dbReference type="InterPro" id="IPR017900">
    <property type="entry name" value="4Fe4S_Fe_S_CS"/>
</dbReference>
<dbReference type="RefSeq" id="WP_123615286.1">
    <property type="nucleotide sequence ID" value="NZ_CP039396.1"/>
</dbReference>
<accession>A0A4P7W4E3</accession>
<dbReference type="PROSITE" id="PS51379">
    <property type="entry name" value="4FE4S_FER_2"/>
    <property type="match status" value="1"/>
</dbReference>
<dbReference type="GO" id="GO:0051536">
    <property type="term" value="F:iron-sulfur cluster binding"/>
    <property type="evidence" value="ECO:0007669"/>
    <property type="project" value="UniProtKB-KW"/>
</dbReference>
<evidence type="ECO:0000256" key="2">
    <source>
        <dbReference type="ARBA" id="ARBA00023004"/>
    </source>
</evidence>